<dbReference type="PROSITE" id="PS51257">
    <property type="entry name" value="PROKAR_LIPOPROTEIN"/>
    <property type="match status" value="1"/>
</dbReference>
<organism evidence="3 4">
    <name type="scientific">Mycobacterium talmoniae</name>
    <dbReference type="NCBI Taxonomy" id="1858794"/>
    <lineage>
        <taxon>Bacteria</taxon>
        <taxon>Bacillati</taxon>
        <taxon>Actinomycetota</taxon>
        <taxon>Actinomycetes</taxon>
        <taxon>Mycobacteriales</taxon>
        <taxon>Mycobacteriaceae</taxon>
        <taxon>Mycobacterium</taxon>
    </lineage>
</organism>
<proteinExistence type="predicted"/>
<evidence type="ECO:0000259" key="2">
    <source>
        <dbReference type="Pfam" id="PF18702"/>
    </source>
</evidence>
<sequence>MRRCWVGAAVVVLVAGCGHPPQHRPESSGSATPSSRINPANISRVRGAMPPGYEVRGVTGVSSPAALWGLPGAWTADPPPCAVLADPLGGHGGTARGVSGSGPGGLSYAVVAASTTGPLALDRGRVAQCPHWTMTQGRTTARVQLIDPPRIDGADTLGLASAISTVVEGGTQITSRADTFTAYLGDYYAFTAVVADPGAPHPALGPGFAADLLKKTVSALRS</sequence>
<comment type="caution">
    <text evidence="3">The sequence shown here is derived from an EMBL/GenBank/DDBJ whole genome shotgun (WGS) entry which is preliminary data.</text>
</comment>
<feature type="domain" description="DUF5642" evidence="2">
    <location>
        <begin position="38"/>
        <end position="221"/>
    </location>
</feature>
<protein>
    <recommendedName>
        <fullName evidence="2">DUF5642 domain-containing protein</fullName>
    </recommendedName>
</protein>
<feature type="region of interest" description="Disordered" evidence="1">
    <location>
        <begin position="17"/>
        <end position="48"/>
    </location>
</feature>
<dbReference type="RefSeq" id="WP_071020968.1">
    <property type="nucleotide sequence ID" value="NZ_MLQM01000006.1"/>
</dbReference>
<gene>
    <name evidence="3" type="ORF">BKN37_02635</name>
</gene>
<dbReference type="EMBL" id="MLQM01000006">
    <property type="protein sequence ID" value="OHV06309.1"/>
    <property type="molecule type" value="Genomic_DNA"/>
</dbReference>
<keyword evidence="4" id="KW-1185">Reference proteome</keyword>
<evidence type="ECO:0000256" key="1">
    <source>
        <dbReference type="SAM" id="MobiDB-lite"/>
    </source>
</evidence>
<dbReference type="AlphaFoldDB" id="A0A1S1NPA3"/>
<feature type="compositionally biased region" description="Polar residues" evidence="1">
    <location>
        <begin position="27"/>
        <end position="41"/>
    </location>
</feature>
<accession>A0A1S1NPA3</accession>
<name>A0A1S1NPA3_9MYCO</name>
<dbReference type="Pfam" id="PF18702">
    <property type="entry name" value="DUF5642"/>
    <property type="match status" value="1"/>
</dbReference>
<evidence type="ECO:0000313" key="3">
    <source>
        <dbReference type="EMBL" id="OHV06309.1"/>
    </source>
</evidence>
<dbReference type="Proteomes" id="UP000179734">
    <property type="component" value="Unassembled WGS sequence"/>
</dbReference>
<reference evidence="3 4" key="1">
    <citation type="submission" date="2016-10" db="EMBL/GenBank/DDBJ databases">
        <title>Genome sequence of Mycobacterium talmonii.</title>
        <authorList>
            <person name="Greninger A.L."/>
            <person name="Elliott B."/>
            <person name="Vasireddy S."/>
            <person name="Vasireddy R."/>
        </authorList>
    </citation>
    <scope>NUCLEOTIDE SEQUENCE [LARGE SCALE GENOMIC DNA]</scope>
    <source>
        <strain evidence="4">NE-TNMC-100812</strain>
    </source>
</reference>
<dbReference type="InterPro" id="IPR041313">
    <property type="entry name" value="DUF5642"/>
</dbReference>
<evidence type="ECO:0000313" key="4">
    <source>
        <dbReference type="Proteomes" id="UP000179734"/>
    </source>
</evidence>